<feature type="binding site" evidence="10">
    <location>
        <position position="116"/>
    </location>
    <ligand>
        <name>[4Fe-4S] cluster</name>
        <dbReference type="ChEBI" id="CHEBI:49883"/>
        <label>2</label>
    </ligand>
</feature>
<dbReference type="Gene3D" id="3.30.70.20">
    <property type="match status" value="1"/>
</dbReference>
<feature type="binding site" evidence="10">
    <location>
        <position position="146"/>
    </location>
    <ligand>
        <name>[4Fe-4S] cluster</name>
        <dbReference type="ChEBI" id="CHEBI:49883"/>
        <label>3</label>
    </ligand>
</feature>
<keyword evidence="3 10" id="KW-0479">Metal-binding</keyword>
<evidence type="ECO:0000256" key="4">
    <source>
        <dbReference type="ARBA" id="ARBA00022737"/>
    </source>
</evidence>
<keyword evidence="5 10" id="KW-1278">Translocase</keyword>
<sequence>MIAAILSLTFLGAALGIILGVANRFLQVEGNPLVDELASAMPGSNCGQCGFAGCAAAAAAMAEGTASPACCPPGGKALAIVIGLKLGITVDLSALSDDGPKIATVAEELCIGCCRCSKVCPTDAILGAARQIHNVLREACTGCRNCIDSCPTEALLMKPVPVTLQHWIMPKPLAA</sequence>
<feature type="domain" description="4Fe-4S ferredoxin-type" evidence="11">
    <location>
        <begin position="131"/>
        <end position="160"/>
    </location>
</feature>
<dbReference type="GO" id="GO:0022900">
    <property type="term" value="P:electron transport chain"/>
    <property type="evidence" value="ECO:0007669"/>
    <property type="project" value="UniProtKB-UniRule"/>
</dbReference>
<keyword evidence="7 10" id="KW-0408">Iron</keyword>
<feature type="binding site" evidence="10">
    <location>
        <position position="150"/>
    </location>
    <ligand>
        <name>[4Fe-4S] cluster</name>
        <dbReference type="ChEBI" id="CHEBI:49883"/>
        <label>2</label>
    </ligand>
</feature>
<evidence type="ECO:0000256" key="6">
    <source>
        <dbReference type="ARBA" id="ARBA00022982"/>
    </source>
</evidence>
<dbReference type="PROSITE" id="PS51379">
    <property type="entry name" value="4FE4S_FER_2"/>
    <property type="match status" value="2"/>
</dbReference>
<dbReference type="InterPro" id="IPR050572">
    <property type="entry name" value="Fe-S_Ferredoxin"/>
</dbReference>
<accession>A0A9D7FDR0</accession>
<comment type="cofactor">
    <cofactor evidence="10">
        <name>[4Fe-4S] cluster</name>
        <dbReference type="ChEBI" id="CHEBI:49883"/>
    </cofactor>
    <text evidence="10">Binds 3 [4Fe-4S] clusters.</text>
</comment>
<proteinExistence type="inferred from homology"/>
<evidence type="ECO:0000313" key="14">
    <source>
        <dbReference type="Proteomes" id="UP000886602"/>
    </source>
</evidence>
<comment type="similarity">
    <text evidence="10">Belongs to the 4Fe4S bacterial-type ferredoxin family. RnfB subfamily.</text>
</comment>
<feature type="binding site" evidence="10">
    <location>
        <position position="120"/>
    </location>
    <ligand>
        <name>[4Fe-4S] cluster</name>
        <dbReference type="ChEBI" id="CHEBI:49883"/>
        <label>3</label>
    </ligand>
</feature>
<protein>
    <recommendedName>
        <fullName evidence="10">Ion-translocating oxidoreductase complex subunit B</fullName>
        <ecNumber evidence="10">7.-.-.-</ecNumber>
    </recommendedName>
    <alternativeName>
        <fullName evidence="10">Rnf electron transport complex subunit B</fullName>
    </alternativeName>
</protein>
<comment type="function">
    <text evidence="10">Part of a membrane-bound complex that couples electron transfer with translocation of ions across the membrane.</text>
</comment>
<dbReference type="PROSITE" id="PS00198">
    <property type="entry name" value="4FE4S_FER_1"/>
    <property type="match status" value="1"/>
</dbReference>
<comment type="subunit">
    <text evidence="10">The complex is composed of six subunits: RnfA, RnfB, RnfC, RnfD, RnfE and RnfG.</text>
</comment>
<dbReference type="Pfam" id="PF14697">
    <property type="entry name" value="Fer4_21"/>
    <property type="match status" value="1"/>
</dbReference>
<keyword evidence="6 10" id="KW-0249">Electron transport</keyword>
<feature type="binding site" evidence="10">
    <location>
        <position position="49"/>
    </location>
    <ligand>
        <name>[4Fe-4S] cluster</name>
        <dbReference type="ChEBI" id="CHEBI:49883"/>
        <label>1</label>
    </ligand>
</feature>
<feature type="binding site" evidence="10">
    <location>
        <position position="54"/>
    </location>
    <ligand>
        <name>[4Fe-4S] cluster</name>
        <dbReference type="ChEBI" id="CHEBI:49883"/>
        <label>1</label>
    </ligand>
</feature>
<evidence type="ECO:0000259" key="12">
    <source>
        <dbReference type="PROSITE" id="PS51656"/>
    </source>
</evidence>
<organism evidence="13 14">
    <name type="scientific">Candidatus Propionivibrio dominans</name>
    <dbReference type="NCBI Taxonomy" id="2954373"/>
    <lineage>
        <taxon>Bacteria</taxon>
        <taxon>Pseudomonadati</taxon>
        <taxon>Pseudomonadota</taxon>
        <taxon>Betaproteobacteria</taxon>
        <taxon>Rhodocyclales</taxon>
        <taxon>Rhodocyclaceae</taxon>
        <taxon>Propionivibrio</taxon>
    </lineage>
</organism>
<evidence type="ECO:0000256" key="1">
    <source>
        <dbReference type="ARBA" id="ARBA00022448"/>
    </source>
</evidence>
<dbReference type="PANTHER" id="PTHR43687">
    <property type="entry name" value="ADENYLYLSULFATE REDUCTASE, BETA SUBUNIT"/>
    <property type="match status" value="1"/>
</dbReference>
<dbReference type="GO" id="GO:0005886">
    <property type="term" value="C:plasma membrane"/>
    <property type="evidence" value="ECO:0007669"/>
    <property type="project" value="UniProtKB-SubCell"/>
</dbReference>
<feature type="binding site" evidence="10">
    <location>
        <position position="140"/>
    </location>
    <ligand>
        <name>[4Fe-4S] cluster</name>
        <dbReference type="ChEBI" id="CHEBI:49883"/>
        <label>3</label>
    </ligand>
</feature>
<evidence type="ECO:0000256" key="3">
    <source>
        <dbReference type="ARBA" id="ARBA00022723"/>
    </source>
</evidence>
<comment type="subcellular location">
    <subcellularLocation>
        <location evidence="10">Cell inner membrane</location>
    </subcellularLocation>
</comment>
<dbReference type="InterPro" id="IPR007202">
    <property type="entry name" value="4Fe-4S_dom"/>
</dbReference>
<keyword evidence="4 10" id="KW-0677">Repeat</keyword>
<evidence type="ECO:0000256" key="9">
    <source>
        <dbReference type="ARBA" id="ARBA00023136"/>
    </source>
</evidence>
<dbReference type="Gene3D" id="1.10.15.40">
    <property type="entry name" value="Electron transport complex subunit B, putative Fe-S cluster"/>
    <property type="match status" value="1"/>
</dbReference>
<evidence type="ECO:0000313" key="13">
    <source>
        <dbReference type="EMBL" id="MBK7423792.1"/>
    </source>
</evidence>
<dbReference type="InterPro" id="IPR017900">
    <property type="entry name" value="4Fe4S_Fe_S_CS"/>
</dbReference>
<evidence type="ECO:0000256" key="10">
    <source>
        <dbReference type="HAMAP-Rule" id="MF_00463"/>
    </source>
</evidence>
<evidence type="ECO:0000256" key="8">
    <source>
        <dbReference type="ARBA" id="ARBA00023014"/>
    </source>
</evidence>
<evidence type="ECO:0000259" key="11">
    <source>
        <dbReference type="PROSITE" id="PS51379"/>
    </source>
</evidence>
<dbReference type="InterPro" id="IPR010207">
    <property type="entry name" value="Elect_transpt_cplx_RnfB/RsxB"/>
</dbReference>
<dbReference type="SUPFAM" id="SSF54862">
    <property type="entry name" value="4Fe-4S ferredoxins"/>
    <property type="match status" value="1"/>
</dbReference>
<name>A0A9D7FDR0_9RHOO</name>
<dbReference type="EMBL" id="JADJNC010000018">
    <property type="protein sequence ID" value="MBK7423792.1"/>
    <property type="molecule type" value="Genomic_DNA"/>
</dbReference>
<reference evidence="13" key="1">
    <citation type="submission" date="2020-10" db="EMBL/GenBank/DDBJ databases">
        <title>Connecting structure to function with the recovery of over 1000 high-quality activated sludge metagenome-assembled genomes encoding full-length rRNA genes using long-read sequencing.</title>
        <authorList>
            <person name="Singleton C.M."/>
            <person name="Petriglieri F."/>
            <person name="Kristensen J.M."/>
            <person name="Kirkegaard R.H."/>
            <person name="Michaelsen T.Y."/>
            <person name="Andersen M.H."/>
            <person name="Karst S.M."/>
            <person name="Dueholm M.S."/>
            <person name="Nielsen P.H."/>
            <person name="Albertsen M."/>
        </authorList>
    </citation>
    <scope>NUCLEOTIDE SEQUENCE</scope>
    <source>
        <strain evidence="13">EsbW_18-Q3-R4-48_MAXAC.044</strain>
    </source>
</reference>
<feature type="binding site" evidence="10">
    <location>
        <position position="143"/>
    </location>
    <ligand>
        <name>[4Fe-4S] cluster</name>
        <dbReference type="ChEBI" id="CHEBI:49883"/>
        <label>3</label>
    </ligand>
</feature>
<feature type="binding site" evidence="10">
    <location>
        <position position="113"/>
    </location>
    <ligand>
        <name>[4Fe-4S] cluster</name>
        <dbReference type="ChEBI" id="CHEBI:49883"/>
        <label>2</label>
    </ligand>
</feature>
<feature type="binding site" evidence="10">
    <location>
        <position position="46"/>
    </location>
    <ligand>
        <name>[4Fe-4S] cluster</name>
        <dbReference type="ChEBI" id="CHEBI:49883"/>
        <label>1</label>
    </ligand>
</feature>
<keyword evidence="2 10" id="KW-0004">4Fe-4S</keyword>
<dbReference type="GO" id="GO:0046872">
    <property type="term" value="F:metal ion binding"/>
    <property type="evidence" value="ECO:0007669"/>
    <property type="project" value="UniProtKB-KW"/>
</dbReference>
<comment type="caution">
    <text evidence="10">Lacks conserved residue(s) required for the propagation of feature annotation.</text>
</comment>
<feature type="binding site" evidence="10">
    <location>
        <position position="110"/>
    </location>
    <ligand>
        <name>[4Fe-4S] cluster</name>
        <dbReference type="ChEBI" id="CHEBI:49883"/>
        <label>2</label>
    </ligand>
</feature>
<evidence type="ECO:0000256" key="5">
    <source>
        <dbReference type="ARBA" id="ARBA00022967"/>
    </source>
</evidence>
<dbReference type="HAMAP" id="MF_00463">
    <property type="entry name" value="RsxB_RnfB"/>
    <property type="match status" value="1"/>
</dbReference>
<dbReference type="EC" id="7.-.-.-" evidence="10"/>
<keyword evidence="9 10" id="KW-0472">Membrane</keyword>
<dbReference type="PROSITE" id="PS51656">
    <property type="entry name" value="4FE4S"/>
    <property type="match status" value="1"/>
</dbReference>
<comment type="caution">
    <text evidence="13">The sequence shown here is derived from an EMBL/GenBank/DDBJ whole genome shotgun (WGS) entry which is preliminary data.</text>
</comment>
<feature type="domain" description="4Fe-4S ferredoxin-type" evidence="11">
    <location>
        <begin position="101"/>
        <end position="130"/>
    </location>
</feature>
<dbReference type="AlphaFoldDB" id="A0A9D7FDR0"/>
<dbReference type="GO" id="GO:0051539">
    <property type="term" value="F:4 iron, 4 sulfur cluster binding"/>
    <property type="evidence" value="ECO:0007669"/>
    <property type="project" value="UniProtKB-UniRule"/>
</dbReference>
<dbReference type="GO" id="GO:0009055">
    <property type="term" value="F:electron transfer activity"/>
    <property type="evidence" value="ECO:0007669"/>
    <property type="project" value="InterPro"/>
</dbReference>
<keyword evidence="10" id="KW-1003">Cell membrane</keyword>
<keyword evidence="10" id="KW-0997">Cell inner membrane</keyword>
<dbReference type="Proteomes" id="UP000886602">
    <property type="component" value="Unassembled WGS sequence"/>
</dbReference>
<dbReference type="Pfam" id="PF04060">
    <property type="entry name" value="FeS"/>
    <property type="match status" value="1"/>
</dbReference>
<gene>
    <name evidence="10" type="primary">rnfB</name>
    <name evidence="13" type="ORF">IPJ48_12185</name>
</gene>
<keyword evidence="1 10" id="KW-0813">Transport</keyword>
<evidence type="ECO:0000256" key="7">
    <source>
        <dbReference type="ARBA" id="ARBA00023004"/>
    </source>
</evidence>
<keyword evidence="8 10" id="KW-0411">Iron-sulfur</keyword>
<evidence type="ECO:0000256" key="2">
    <source>
        <dbReference type="ARBA" id="ARBA00022485"/>
    </source>
</evidence>
<feature type="binding site" evidence="10">
    <location>
        <position position="71"/>
    </location>
    <ligand>
        <name>[4Fe-4S] cluster</name>
        <dbReference type="ChEBI" id="CHEBI:49883"/>
        <label>1</label>
    </ligand>
</feature>
<dbReference type="PANTHER" id="PTHR43687:SF1">
    <property type="entry name" value="FERREDOXIN III"/>
    <property type="match status" value="1"/>
</dbReference>
<dbReference type="InterPro" id="IPR017896">
    <property type="entry name" value="4Fe4S_Fe-S-bd"/>
</dbReference>
<dbReference type="NCBIfam" id="TIGR01944">
    <property type="entry name" value="rnfB"/>
    <property type="match status" value="1"/>
</dbReference>
<feature type="region of interest" description="Hydrophobic" evidence="10">
    <location>
        <begin position="1"/>
        <end position="23"/>
    </location>
</feature>
<feature type="domain" description="4Fe-4S" evidence="12">
    <location>
        <begin position="29"/>
        <end position="88"/>
    </location>
</feature>